<evidence type="ECO:0000313" key="8">
    <source>
        <dbReference type="Proteomes" id="UP000260025"/>
    </source>
</evidence>
<feature type="domain" description="PTS EIIA type-4" evidence="5">
    <location>
        <begin position="155"/>
        <end position="290"/>
    </location>
</feature>
<keyword evidence="3" id="KW-0805">Transcription regulation</keyword>
<dbReference type="AlphaFoldDB" id="A0A3E2VEM7"/>
<dbReference type="OrthoDB" id="9765164at2"/>
<gene>
    <name evidence="7" type="ORF">DXA38_21430</name>
</gene>
<dbReference type="Pfam" id="PF03610">
    <property type="entry name" value="EIIA-man"/>
    <property type="match status" value="1"/>
</dbReference>
<feature type="domain" description="PRD" evidence="6">
    <location>
        <begin position="51"/>
        <end position="155"/>
    </location>
</feature>
<reference evidence="7 8" key="1">
    <citation type="submission" date="2018-08" db="EMBL/GenBank/DDBJ databases">
        <title>A genome reference for cultivated species of the human gut microbiota.</title>
        <authorList>
            <person name="Zou Y."/>
            <person name="Xue W."/>
            <person name="Luo G."/>
        </authorList>
    </citation>
    <scope>NUCLEOTIDE SEQUENCE [LARGE SCALE GENOMIC DNA]</scope>
    <source>
        <strain evidence="7 8">OF01-2LB</strain>
    </source>
</reference>
<proteinExistence type="predicted"/>
<protein>
    <submittedName>
        <fullName evidence="7">PRD domain-containing protein</fullName>
    </submittedName>
</protein>
<dbReference type="Gene3D" id="1.10.1790.10">
    <property type="entry name" value="PRD domain"/>
    <property type="match status" value="1"/>
</dbReference>
<evidence type="ECO:0000313" key="7">
    <source>
        <dbReference type="EMBL" id="RGC09001.1"/>
    </source>
</evidence>
<dbReference type="GO" id="GO:0006355">
    <property type="term" value="P:regulation of DNA-templated transcription"/>
    <property type="evidence" value="ECO:0007669"/>
    <property type="project" value="InterPro"/>
</dbReference>
<dbReference type="SUPFAM" id="SSF63520">
    <property type="entry name" value="PTS-regulatory domain, PRD"/>
    <property type="match status" value="2"/>
</dbReference>
<dbReference type="InterPro" id="IPR004701">
    <property type="entry name" value="PTS_EIIA_man-typ"/>
</dbReference>
<keyword evidence="4" id="KW-0804">Transcription</keyword>
<evidence type="ECO:0000259" key="5">
    <source>
        <dbReference type="PROSITE" id="PS51096"/>
    </source>
</evidence>
<dbReference type="GO" id="GO:0009401">
    <property type="term" value="P:phosphoenolpyruvate-dependent sugar phosphotransferase system"/>
    <property type="evidence" value="ECO:0007669"/>
    <property type="project" value="InterPro"/>
</dbReference>
<keyword evidence="1" id="KW-0808">Transferase</keyword>
<evidence type="ECO:0000256" key="3">
    <source>
        <dbReference type="ARBA" id="ARBA00023015"/>
    </source>
</evidence>
<dbReference type="Pfam" id="PF00874">
    <property type="entry name" value="PRD"/>
    <property type="match status" value="1"/>
</dbReference>
<keyword evidence="2" id="KW-0677">Repeat</keyword>
<name>A0A3E2VEM7_CLOIN</name>
<dbReference type="Gene3D" id="3.40.50.510">
    <property type="entry name" value="Phosphotransferase system, mannose-type IIA component"/>
    <property type="match status" value="1"/>
</dbReference>
<evidence type="ECO:0000256" key="4">
    <source>
        <dbReference type="ARBA" id="ARBA00023163"/>
    </source>
</evidence>
<evidence type="ECO:0000256" key="1">
    <source>
        <dbReference type="ARBA" id="ARBA00022679"/>
    </source>
</evidence>
<comment type="caution">
    <text evidence="7">The sequence shown here is derived from an EMBL/GenBank/DDBJ whole genome shotgun (WGS) entry which is preliminary data.</text>
</comment>
<dbReference type="InterPro" id="IPR036662">
    <property type="entry name" value="PTS_EIIA_man-typ_sf"/>
</dbReference>
<dbReference type="EMBL" id="QVEV01000063">
    <property type="protein sequence ID" value="RGC09001.1"/>
    <property type="molecule type" value="Genomic_DNA"/>
</dbReference>
<organism evidence="7 8">
    <name type="scientific">Clostridium innocuum</name>
    <dbReference type="NCBI Taxonomy" id="1522"/>
    <lineage>
        <taxon>Bacteria</taxon>
        <taxon>Bacillati</taxon>
        <taxon>Bacillota</taxon>
        <taxon>Clostridia</taxon>
        <taxon>Eubacteriales</taxon>
        <taxon>Clostridiaceae</taxon>
        <taxon>Clostridium</taxon>
    </lineage>
</organism>
<accession>A0A3E2VEM7</accession>
<dbReference type="Proteomes" id="UP000260025">
    <property type="component" value="Unassembled WGS sequence"/>
</dbReference>
<dbReference type="RefSeq" id="WP_117444945.1">
    <property type="nucleotide sequence ID" value="NZ_JAJFEN010000082.1"/>
</dbReference>
<dbReference type="PANTHER" id="PTHR30185:SF18">
    <property type="entry name" value="TRANSCRIPTIONAL REGULATOR MTLR"/>
    <property type="match status" value="1"/>
</dbReference>
<evidence type="ECO:0000256" key="2">
    <source>
        <dbReference type="ARBA" id="ARBA00022737"/>
    </source>
</evidence>
<evidence type="ECO:0000259" key="6">
    <source>
        <dbReference type="PROSITE" id="PS51372"/>
    </source>
</evidence>
<sequence length="507" mass="57502">MKINEKFALYSREYDDPALINKKLKAYMNEYVDKLSKKFQVSSAANKLLNIINSSVYQVVKNAIEYAEIKINRKLSEEVFTAICLHISSLVENASRKTILNKDTIDIASENTTEFMVAKNMKKDIEFQLNISLNDDETFMLTMFLCMDKMRNESKISILVLSHGDGVAYHMVKVANELLKCSNVYSMDMDLNENTLTFIDKVEEKMKAIPHSRGILLMVDMGSLLSFGEILSEKTGIDCRVISMVNTPLLLEAIRRSMNGDLSLQELHAELSDHVPYLAKNISGALKTKLSQKTAVVITCLSGEGTAVKLKKIIQDTLHAVKDFGITLFTCNHDSAAGINFTDYRILANVGTVNLHMEDVPFISTNEIIIENGLKRLSDLISVYYEQDPGGSEDVPNYMIEMLLKDQLQFLSADKMYKLGYTIYQELVEGLQLPKENITLIPFLTHLSIMAERAVCRNQFDNSLNVELDEIFDLCKRKLSLLEDIFHIQLTDTEISLVGDIFRYYMT</sequence>
<dbReference type="GO" id="GO:0016020">
    <property type="term" value="C:membrane"/>
    <property type="evidence" value="ECO:0007669"/>
    <property type="project" value="InterPro"/>
</dbReference>
<dbReference type="SUPFAM" id="SSF53062">
    <property type="entry name" value="PTS system fructose IIA component-like"/>
    <property type="match status" value="1"/>
</dbReference>
<dbReference type="GO" id="GO:0016740">
    <property type="term" value="F:transferase activity"/>
    <property type="evidence" value="ECO:0007669"/>
    <property type="project" value="UniProtKB-KW"/>
</dbReference>
<dbReference type="InterPro" id="IPR036634">
    <property type="entry name" value="PRD_sf"/>
</dbReference>
<dbReference type="PROSITE" id="PS51096">
    <property type="entry name" value="PTS_EIIA_TYPE_4"/>
    <property type="match status" value="1"/>
</dbReference>
<dbReference type="PANTHER" id="PTHR30185">
    <property type="entry name" value="CRYPTIC BETA-GLUCOSIDE BGL OPERON ANTITERMINATOR"/>
    <property type="match status" value="1"/>
</dbReference>
<dbReference type="InterPro" id="IPR011608">
    <property type="entry name" value="PRD"/>
</dbReference>
<dbReference type="PROSITE" id="PS51372">
    <property type="entry name" value="PRD_2"/>
    <property type="match status" value="1"/>
</dbReference>
<dbReference type="InterPro" id="IPR050661">
    <property type="entry name" value="BglG_antiterminators"/>
</dbReference>